<evidence type="ECO:0000259" key="1">
    <source>
        <dbReference type="PROSITE" id="PS51186"/>
    </source>
</evidence>
<dbReference type="Gene3D" id="3.40.630.30">
    <property type="match status" value="1"/>
</dbReference>
<dbReference type="InterPro" id="IPR000182">
    <property type="entry name" value="GNAT_dom"/>
</dbReference>
<gene>
    <name evidence="2" type="ORF">H9826_05485</name>
</gene>
<evidence type="ECO:0000313" key="2">
    <source>
        <dbReference type="EMBL" id="HIY73411.1"/>
    </source>
</evidence>
<name>A0A9D1Z4L4_9FIRM</name>
<reference evidence="2" key="1">
    <citation type="journal article" date="2021" name="PeerJ">
        <title>Extensive microbial diversity within the chicken gut microbiome revealed by metagenomics and culture.</title>
        <authorList>
            <person name="Gilroy R."/>
            <person name="Ravi A."/>
            <person name="Getino M."/>
            <person name="Pursley I."/>
            <person name="Horton D.L."/>
            <person name="Alikhan N.F."/>
            <person name="Baker D."/>
            <person name="Gharbi K."/>
            <person name="Hall N."/>
            <person name="Watson M."/>
            <person name="Adriaenssens E.M."/>
            <person name="Foster-Nyarko E."/>
            <person name="Jarju S."/>
            <person name="Secka A."/>
            <person name="Antonio M."/>
            <person name="Oren A."/>
            <person name="Chaudhuri R.R."/>
            <person name="La Ragione R."/>
            <person name="Hildebrand F."/>
            <person name="Pallen M.J."/>
        </authorList>
    </citation>
    <scope>NUCLEOTIDE SEQUENCE</scope>
    <source>
        <strain evidence="2">CHK33-7979</strain>
    </source>
</reference>
<dbReference type="EMBL" id="DXCX01000055">
    <property type="protein sequence ID" value="HIY73411.1"/>
    <property type="molecule type" value="Genomic_DNA"/>
</dbReference>
<protein>
    <submittedName>
        <fullName evidence="2">GNAT family N-acetyltransferase</fullName>
    </submittedName>
</protein>
<dbReference type="CDD" id="cd04301">
    <property type="entry name" value="NAT_SF"/>
    <property type="match status" value="1"/>
</dbReference>
<reference evidence="2" key="2">
    <citation type="submission" date="2021-04" db="EMBL/GenBank/DDBJ databases">
        <authorList>
            <person name="Gilroy R."/>
        </authorList>
    </citation>
    <scope>NUCLEOTIDE SEQUENCE</scope>
    <source>
        <strain evidence="2">CHK33-7979</strain>
    </source>
</reference>
<sequence>MELKTLDREGLERLYHKELERVFSDSERRPLGAMLRLLEMGRYEALLAIEEGEPIGYAMLWLSEAPDSALLEYLGVLRGKRNGGAGSQILTLLGERYQQLFGEAEAPDTGDPEEDDLRRRRIGFYLRNGFRVLDYMCALFGVRFHCLYRGLELDDRKVQELHRRVYSDYFSHDHMERYIQLPLAPDEPVHPAPRWMEEDEEVEA</sequence>
<dbReference type="GO" id="GO:0016747">
    <property type="term" value="F:acyltransferase activity, transferring groups other than amino-acyl groups"/>
    <property type="evidence" value="ECO:0007669"/>
    <property type="project" value="InterPro"/>
</dbReference>
<dbReference type="InterPro" id="IPR016181">
    <property type="entry name" value="Acyl_CoA_acyltransferase"/>
</dbReference>
<dbReference type="AlphaFoldDB" id="A0A9D1Z4L4"/>
<dbReference type="PROSITE" id="PS51186">
    <property type="entry name" value="GNAT"/>
    <property type="match status" value="1"/>
</dbReference>
<comment type="caution">
    <text evidence="2">The sequence shown here is derived from an EMBL/GenBank/DDBJ whole genome shotgun (WGS) entry which is preliminary data.</text>
</comment>
<dbReference type="Proteomes" id="UP000886824">
    <property type="component" value="Unassembled WGS sequence"/>
</dbReference>
<accession>A0A9D1Z4L4</accession>
<dbReference type="SUPFAM" id="SSF55729">
    <property type="entry name" value="Acyl-CoA N-acyltransferases (Nat)"/>
    <property type="match status" value="1"/>
</dbReference>
<feature type="domain" description="N-acetyltransferase" evidence="1">
    <location>
        <begin position="1"/>
        <end position="154"/>
    </location>
</feature>
<dbReference type="Pfam" id="PF13508">
    <property type="entry name" value="Acetyltransf_7"/>
    <property type="match status" value="1"/>
</dbReference>
<proteinExistence type="predicted"/>
<evidence type="ECO:0000313" key="3">
    <source>
        <dbReference type="Proteomes" id="UP000886824"/>
    </source>
</evidence>
<organism evidence="2 3">
    <name type="scientific">Candidatus Intestinimonas merdavium</name>
    <dbReference type="NCBI Taxonomy" id="2838622"/>
    <lineage>
        <taxon>Bacteria</taxon>
        <taxon>Bacillati</taxon>
        <taxon>Bacillota</taxon>
        <taxon>Clostridia</taxon>
        <taxon>Eubacteriales</taxon>
        <taxon>Intestinimonas</taxon>
    </lineage>
</organism>